<dbReference type="FunFam" id="3.30.40.10:FF:000187">
    <property type="entry name" value="E3 ubiquitin-protein ligase ATL6"/>
    <property type="match status" value="1"/>
</dbReference>
<evidence type="ECO:0000313" key="18">
    <source>
        <dbReference type="EMBL" id="KAK7311653.1"/>
    </source>
</evidence>
<evidence type="ECO:0000256" key="15">
    <source>
        <dbReference type="SAM" id="Phobius"/>
    </source>
</evidence>
<keyword evidence="6 15" id="KW-0812">Transmembrane</keyword>
<evidence type="ECO:0000313" key="19">
    <source>
        <dbReference type="Proteomes" id="UP001359559"/>
    </source>
</evidence>
<evidence type="ECO:0000256" key="8">
    <source>
        <dbReference type="ARBA" id="ARBA00022771"/>
    </source>
</evidence>
<comment type="pathway">
    <text evidence="3">Protein modification; protein ubiquitination.</text>
</comment>
<comment type="subcellular location">
    <subcellularLocation>
        <location evidence="2">Membrane</location>
        <topology evidence="2">Single-pass membrane protein</topology>
    </subcellularLocation>
</comment>
<evidence type="ECO:0000256" key="12">
    <source>
        <dbReference type="ARBA" id="ARBA00023136"/>
    </source>
</evidence>
<evidence type="ECO:0000256" key="5">
    <source>
        <dbReference type="ARBA" id="ARBA00022679"/>
    </source>
</evidence>
<dbReference type="EMBL" id="JAYKXN010000002">
    <property type="protein sequence ID" value="KAK7311653.1"/>
    <property type="molecule type" value="Genomic_DNA"/>
</dbReference>
<keyword evidence="16" id="KW-0732">Signal</keyword>
<keyword evidence="7" id="KW-0479">Metal-binding</keyword>
<name>A0AAN9K8C8_CLITE</name>
<comment type="similarity">
    <text evidence="13">Belongs to the RING-type zinc finger family. ATL subfamily.</text>
</comment>
<evidence type="ECO:0000256" key="6">
    <source>
        <dbReference type="ARBA" id="ARBA00022692"/>
    </source>
</evidence>
<dbReference type="CDD" id="cd16461">
    <property type="entry name" value="RING-H2_EL5-like"/>
    <property type="match status" value="1"/>
</dbReference>
<keyword evidence="9" id="KW-0833">Ubl conjugation pathway</keyword>
<evidence type="ECO:0000256" key="4">
    <source>
        <dbReference type="ARBA" id="ARBA00012483"/>
    </source>
</evidence>
<sequence>MGTFSVSHSMIFMILTFPSSFSSLTEVSPTPSPSIQYDKKTTVWVVSIVVVLFLITCFLSFYTRQRGNQRGTQEEPRGLNPELIKTFPTLLYSTAKHLMLETTTLACAVCLDEYHDNDNLRFIPKCNHVFHLDCIDTWLDSHSTCPVCRANLNHLSPSVAIQITEESMESPKISLLRRCRTMNENPTGRSRSTGFLFDVLFPRCNSTGRVNLERFTLRLPEEVRRELVMKRTRSSVSFRRMRSGRRGYTYRTRSLGSRQVTNFSQRFHGEDFISMPHSLFGNTCNNHLHS</sequence>
<dbReference type="PANTHER" id="PTHR14155:SF583">
    <property type="entry name" value="RING-TYPE DOMAIN-CONTAINING PROTEIN"/>
    <property type="match status" value="1"/>
</dbReference>
<accession>A0AAN9K8C8</accession>
<keyword evidence="8 14" id="KW-0863">Zinc-finger</keyword>
<gene>
    <name evidence="18" type="ORF">RJT34_09926</name>
</gene>
<evidence type="ECO:0000256" key="14">
    <source>
        <dbReference type="PROSITE-ProRule" id="PRU00175"/>
    </source>
</evidence>
<comment type="catalytic activity">
    <reaction evidence="1">
        <text>S-ubiquitinyl-[E2 ubiquitin-conjugating enzyme]-L-cysteine + [acceptor protein]-L-lysine = [E2 ubiquitin-conjugating enzyme]-L-cysteine + N(6)-ubiquitinyl-[acceptor protein]-L-lysine.</text>
        <dbReference type="EC" id="2.3.2.27"/>
    </reaction>
</comment>
<evidence type="ECO:0000256" key="2">
    <source>
        <dbReference type="ARBA" id="ARBA00004167"/>
    </source>
</evidence>
<dbReference type="InterPro" id="IPR013083">
    <property type="entry name" value="Znf_RING/FYVE/PHD"/>
</dbReference>
<dbReference type="GO" id="GO:0061630">
    <property type="term" value="F:ubiquitin protein ligase activity"/>
    <property type="evidence" value="ECO:0007669"/>
    <property type="project" value="UniProtKB-EC"/>
</dbReference>
<feature type="signal peptide" evidence="16">
    <location>
        <begin position="1"/>
        <end position="22"/>
    </location>
</feature>
<comment type="caution">
    <text evidence="18">The sequence shown here is derived from an EMBL/GenBank/DDBJ whole genome shotgun (WGS) entry which is preliminary data.</text>
</comment>
<feature type="chain" id="PRO_5042959546" description="RING-type E3 ubiquitin transferase" evidence="16">
    <location>
        <begin position="23"/>
        <end position="290"/>
    </location>
</feature>
<reference evidence="18 19" key="1">
    <citation type="submission" date="2024-01" db="EMBL/GenBank/DDBJ databases">
        <title>The genomes of 5 underutilized Papilionoideae crops provide insights into root nodulation and disease resistance.</title>
        <authorList>
            <person name="Yuan L."/>
        </authorList>
    </citation>
    <scope>NUCLEOTIDE SEQUENCE [LARGE SCALE GENOMIC DNA]</scope>
    <source>
        <strain evidence="18">LY-2023</strain>
        <tissue evidence="18">Leaf</tissue>
    </source>
</reference>
<evidence type="ECO:0000256" key="9">
    <source>
        <dbReference type="ARBA" id="ARBA00022786"/>
    </source>
</evidence>
<keyword evidence="5" id="KW-0808">Transferase</keyword>
<dbReference type="EC" id="2.3.2.27" evidence="4"/>
<dbReference type="InterPro" id="IPR053238">
    <property type="entry name" value="RING-H2_zinc_finger"/>
</dbReference>
<dbReference type="Pfam" id="PF13639">
    <property type="entry name" value="zf-RING_2"/>
    <property type="match status" value="1"/>
</dbReference>
<evidence type="ECO:0000256" key="1">
    <source>
        <dbReference type="ARBA" id="ARBA00000900"/>
    </source>
</evidence>
<dbReference type="GO" id="GO:0016020">
    <property type="term" value="C:membrane"/>
    <property type="evidence" value="ECO:0007669"/>
    <property type="project" value="UniProtKB-SubCell"/>
</dbReference>
<dbReference type="GO" id="GO:0008270">
    <property type="term" value="F:zinc ion binding"/>
    <property type="evidence" value="ECO:0007669"/>
    <property type="project" value="UniProtKB-KW"/>
</dbReference>
<keyword evidence="19" id="KW-1185">Reference proteome</keyword>
<dbReference type="AlphaFoldDB" id="A0AAN9K8C8"/>
<keyword evidence="10" id="KW-0862">Zinc</keyword>
<keyword evidence="12 15" id="KW-0472">Membrane</keyword>
<evidence type="ECO:0000256" key="7">
    <source>
        <dbReference type="ARBA" id="ARBA00022723"/>
    </source>
</evidence>
<evidence type="ECO:0000256" key="10">
    <source>
        <dbReference type="ARBA" id="ARBA00022833"/>
    </source>
</evidence>
<evidence type="ECO:0000256" key="13">
    <source>
        <dbReference type="ARBA" id="ARBA00024209"/>
    </source>
</evidence>
<feature type="domain" description="RING-type" evidence="17">
    <location>
        <begin position="107"/>
        <end position="149"/>
    </location>
</feature>
<dbReference type="SMART" id="SM00184">
    <property type="entry name" value="RING"/>
    <property type="match status" value="1"/>
</dbReference>
<evidence type="ECO:0000256" key="11">
    <source>
        <dbReference type="ARBA" id="ARBA00022989"/>
    </source>
</evidence>
<proteinExistence type="inferred from homology"/>
<dbReference type="SUPFAM" id="SSF57850">
    <property type="entry name" value="RING/U-box"/>
    <property type="match status" value="1"/>
</dbReference>
<dbReference type="PANTHER" id="PTHR14155">
    <property type="entry name" value="RING FINGER DOMAIN-CONTAINING"/>
    <property type="match status" value="1"/>
</dbReference>
<keyword evidence="11 15" id="KW-1133">Transmembrane helix</keyword>
<dbReference type="InterPro" id="IPR001841">
    <property type="entry name" value="Znf_RING"/>
</dbReference>
<evidence type="ECO:0000259" key="17">
    <source>
        <dbReference type="PROSITE" id="PS50089"/>
    </source>
</evidence>
<feature type="transmembrane region" description="Helical" evidence="15">
    <location>
        <begin position="41"/>
        <end position="62"/>
    </location>
</feature>
<dbReference type="PROSITE" id="PS50089">
    <property type="entry name" value="ZF_RING_2"/>
    <property type="match status" value="1"/>
</dbReference>
<dbReference type="Proteomes" id="UP001359559">
    <property type="component" value="Unassembled WGS sequence"/>
</dbReference>
<evidence type="ECO:0000256" key="16">
    <source>
        <dbReference type="SAM" id="SignalP"/>
    </source>
</evidence>
<dbReference type="Gene3D" id="3.30.40.10">
    <property type="entry name" value="Zinc/RING finger domain, C3HC4 (zinc finger)"/>
    <property type="match status" value="1"/>
</dbReference>
<protein>
    <recommendedName>
        <fullName evidence="4">RING-type E3 ubiquitin transferase</fullName>
        <ecNumber evidence="4">2.3.2.27</ecNumber>
    </recommendedName>
</protein>
<organism evidence="18 19">
    <name type="scientific">Clitoria ternatea</name>
    <name type="common">Butterfly pea</name>
    <dbReference type="NCBI Taxonomy" id="43366"/>
    <lineage>
        <taxon>Eukaryota</taxon>
        <taxon>Viridiplantae</taxon>
        <taxon>Streptophyta</taxon>
        <taxon>Embryophyta</taxon>
        <taxon>Tracheophyta</taxon>
        <taxon>Spermatophyta</taxon>
        <taxon>Magnoliopsida</taxon>
        <taxon>eudicotyledons</taxon>
        <taxon>Gunneridae</taxon>
        <taxon>Pentapetalae</taxon>
        <taxon>rosids</taxon>
        <taxon>fabids</taxon>
        <taxon>Fabales</taxon>
        <taxon>Fabaceae</taxon>
        <taxon>Papilionoideae</taxon>
        <taxon>50 kb inversion clade</taxon>
        <taxon>NPAAA clade</taxon>
        <taxon>indigoferoid/millettioid clade</taxon>
        <taxon>Phaseoleae</taxon>
        <taxon>Clitoria</taxon>
    </lineage>
</organism>
<evidence type="ECO:0000256" key="3">
    <source>
        <dbReference type="ARBA" id="ARBA00004906"/>
    </source>
</evidence>